<evidence type="ECO:0008006" key="4">
    <source>
        <dbReference type="Google" id="ProtNLM"/>
    </source>
</evidence>
<feature type="chain" id="PRO_5016170582" description="Lipoprotein" evidence="1">
    <location>
        <begin position="22"/>
        <end position="131"/>
    </location>
</feature>
<evidence type="ECO:0000256" key="1">
    <source>
        <dbReference type="SAM" id="SignalP"/>
    </source>
</evidence>
<comment type="caution">
    <text evidence="2">The sequence shown here is derived from an EMBL/GenBank/DDBJ whole genome shotgun (WGS) entry which is preliminary data.</text>
</comment>
<feature type="signal peptide" evidence="1">
    <location>
        <begin position="1"/>
        <end position="21"/>
    </location>
</feature>
<keyword evidence="1" id="KW-0732">Signal</keyword>
<evidence type="ECO:0000313" key="3">
    <source>
        <dbReference type="Proteomes" id="UP000248614"/>
    </source>
</evidence>
<dbReference type="AlphaFoldDB" id="A0A2W4Z6X4"/>
<dbReference type="Proteomes" id="UP000248614">
    <property type="component" value="Unassembled WGS sequence"/>
</dbReference>
<dbReference type="EMBL" id="QFNF01000027">
    <property type="protein sequence ID" value="PZO76252.1"/>
    <property type="molecule type" value="Genomic_DNA"/>
</dbReference>
<gene>
    <name evidence="2" type="ORF">DI632_10725</name>
</gene>
<name>A0A2W4Z6X4_9SPHN</name>
<sequence>MKRWAWTAAMLLGACATPQQIAETQARGDRQLAKMLAGRAPGKPENCIPTGFIDGPQVVGDSLIYRQTGKRLWRTQVRDRCPFLRDDQIVVSILYGAQLCRNDRFRLVDRGSRIPSADCTFGEFVPYDRVG</sequence>
<reference evidence="2 3" key="1">
    <citation type="submission" date="2017-08" db="EMBL/GenBank/DDBJ databases">
        <title>Infants hospitalized years apart are colonized by the same room-sourced microbial strains.</title>
        <authorList>
            <person name="Brooks B."/>
            <person name="Olm M.R."/>
            <person name="Firek B.A."/>
            <person name="Baker R."/>
            <person name="Thomas B.C."/>
            <person name="Morowitz M.J."/>
            <person name="Banfield J.F."/>
        </authorList>
    </citation>
    <scope>NUCLEOTIDE SEQUENCE [LARGE SCALE GENOMIC DNA]</scope>
    <source>
        <strain evidence="2">S2_018_000_R3_110</strain>
    </source>
</reference>
<protein>
    <recommendedName>
        <fullName evidence="4">Lipoprotein</fullName>
    </recommendedName>
</protein>
<dbReference type="PROSITE" id="PS51257">
    <property type="entry name" value="PROKAR_LIPOPROTEIN"/>
    <property type="match status" value="1"/>
</dbReference>
<proteinExistence type="predicted"/>
<evidence type="ECO:0000313" key="2">
    <source>
        <dbReference type="EMBL" id="PZO76252.1"/>
    </source>
</evidence>
<accession>A0A2W4Z6X4</accession>
<organism evidence="2 3">
    <name type="scientific">Sphingomonas hengshuiensis</name>
    <dbReference type="NCBI Taxonomy" id="1609977"/>
    <lineage>
        <taxon>Bacteria</taxon>
        <taxon>Pseudomonadati</taxon>
        <taxon>Pseudomonadota</taxon>
        <taxon>Alphaproteobacteria</taxon>
        <taxon>Sphingomonadales</taxon>
        <taxon>Sphingomonadaceae</taxon>
        <taxon>Sphingomonas</taxon>
    </lineage>
</organism>